<protein>
    <submittedName>
        <fullName evidence="1">Uncharacterized protein</fullName>
    </submittedName>
</protein>
<name>A0A0D8FTW1_9ACTN</name>
<dbReference type="EMBL" id="JXUW01000017">
    <property type="protein sequence ID" value="KJE76389.1"/>
    <property type="molecule type" value="Genomic_DNA"/>
</dbReference>
<dbReference type="AlphaFoldDB" id="A0A0D8FTW1"/>
<keyword evidence="2" id="KW-1185">Reference proteome</keyword>
<dbReference type="Proteomes" id="UP000032336">
    <property type="component" value="Unassembled WGS sequence"/>
</dbReference>
<organism evidence="1 2">
    <name type="scientific">Ferrimicrobium acidiphilum DSM 19497</name>
    <dbReference type="NCBI Taxonomy" id="1121877"/>
    <lineage>
        <taxon>Bacteria</taxon>
        <taxon>Bacillati</taxon>
        <taxon>Actinomycetota</taxon>
        <taxon>Acidimicrobiia</taxon>
        <taxon>Acidimicrobiales</taxon>
        <taxon>Acidimicrobiaceae</taxon>
        <taxon>Ferrimicrobium</taxon>
    </lineage>
</organism>
<evidence type="ECO:0000313" key="1">
    <source>
        <dbReference type="EMBL" id="KJE76389.1"/>
    </source>
</evidence>
<comment type="caution">
    <text evidence="1">The sequence shown here is derived from an EMBL/GenBank/DDBJ whole genome shotgun (WGS) entry which is preliminary data.</text>
</comment>
<reference evidence="1 2" key="1">
    <citation type="submission" date="2015-01" db="EMBL/GenBank/DDBJ databases">
        <title>Draft genome of the acidophilic iron oxidizer Ferrimicrobium acidiphilum strain T23.</title>
        <authorList>
            <person name="Poehlein A."/>
            <person name="Eisen S."/>
            <person name="Schloemann M."/>
            <person name="Johnson B.D."/>
            <person name="Daniel R."/>
            <person name="Muehling M."/>
        </authorList>
    </citation>
    <scope>NUCLEOTIDE SEQUENCE [LARGE SCALE GENOMIC DNA]</scope>
    <source>
        <strain evidence="1 2">T23</strain>
    </source>
</reference>
<sequence length="64" mass="6812">MKDSTQAMNILEAHALYQSYKQAAREGQCSPHAVGFLDTCDRSGPGEIIGQLKQAKHVGPVNGG</sequence>
<gene>
    <name evidence="1" type="ORF">FEAC_18730</name>
</gene>
<accession>A0A0D8FTW1</accession>
<proteinExistence type="predicted"/>
<evidence type="ECO:0000313" key="2">
    <source>
        <dbReference type="Proteomes" id="UP000032336"/>
    </source>
</evidence>